<keyword evidence="7" id="KW-0010">Activator</keyword>
<dbReference type="SUPFAM" id="SSF52172">
    <property type="entry name" value="CheY-like"/>
    <property type="match status" value="1"/>
</dbReference>
<keyword evidence="5" id="KW-0805">Transcription regulation</keyword>
<protein>
    <submittedName>
        <fullName evidence="11">Response regulator receiver domain-containing protein</fullName>
    </submittedName>
</protein>
<keyword evidence="12" id="KW-1185">Reference proteome</keyword>
<keyword evidence="3 9" id="KW-0597">Phosphoprotein</keyword>
<dbReference type="RefSeq" id="WP_091695599.1">
    <property type="nucleotide sequence ID" value="NZ_FPCG01000003.1"/>
</dbReference>
<gene>
    <name evidence="11" type="ORF">SAMN04487966_10380</name>
</gene>
<evidence type="ECO:0000256" key="8">
    <source>
        <dbReference type="ARBA" id="ARBA00023163"/>
    </source>
</evidence>
<dbReference type="InterPro" id="IPR001789">
    <property type="entry name" value="Sig_transdc_resp-reg_receiver"/>
</dbReference>
<comment type="subcellular location">
    <subcellularLocation>
        <location evidence="1">Cytoplasm</location>
    </subcellularLocation>
</comment>
<dbReference type="Proteomes" id="UP000198881">
    <property type="component" value="Unassembled WGS sequence"/>
</dbReference>
<proteinExistence type="predicted"/>
<dbReference type="InterPro" id="IPR024187">
    <property type="entry name" value="Sig_transdc_resp-reg_cit/mal"/>
</dbReference>
<evidence type="ECO:0000313" key="12">
    <source>
        <dbReference type="Proteomes" id="UP000198881"/>
    </source>
</evidence>
<evidence type="ECO:0000313" key="11">
    <source>
        <dbReference type="EMBL" id="SFV21860.1"/>
    </source>
</evidence>
<reference evidence="11 12" key="1">
    <citation type="submission" date="2016-10" db="EMBL/GenBank/DDBJ databases">
        <authorList>
            <person name="de Groot N.N."/>
        </authorList>
    </citation>
    <scope>NUCLEOTIDE SEQUENCE [LARGE SCALE GENOMIC DNA]</scope>
    <source>
        <strain evidence="11 12">CGMCC 1.7054</strain>
    </source>
</reference>
<dbReference type="Pfam" id="PF20714">
    <property type="entry name" value="HTH_64"/>
    <property type="match status" value="1"/>
</dbReference>
<evidence type="ECO:0000256" key="1">
    <source>
        <dbReference type="ARBA" id="ARBA00004496"/>
    </source>
</evidence>
<evidence type="ECO:0000256" key="3">
    <source>
        <dbReference type="ARBA" id="ARBA00022553"/>
    </source>
</evidence>
<dbReference type="GO" id="GO:0003677">
    <property type="term" value="F:DNA binding"/>
    <property type="evidence" value="ECO:0007669"/>
    <property type="project" value="UniProtKB-KW"/>
</dbReference>
<dbReference type="GO" id="GO:0000156">
    <property type="term" value="F:phosphorelay response regulator activity"/>
    <property type="evidence" value="ECO:0007669"/>
    <property type="project" value="TreeGrafter"/>
</dbReference>
<feature type="modified residue" description="4-aspartylphosphate" evidence="9">
    <location>
        <position position="54"/>
    </location>
</feature>
<evidence type="ECO:0000256" key="4">
    <source>
        <dbReference type="ARBA" id="ARBA00023012"/>
    </source>
</evidence>
<dbReference type="InterPro" id="IPR051271">
    <property type="entry name" value="2C-system_Tx_regulators"/>
</dbReference>
<accession>A0A1I7MIY6</accession>
<dbReference type="AlphaFoldDB" id="A0A1I7MIY6"/>
<name>A0A1I7MIY6_9MICC</name>
<evidence type="ECO:0000259" key="10">
    <source>
        <dbReference type="PROSITE" id="PS50110"/>
    </source>
</evidence>
<dbReference type="STRING" id="574650.SAMN04487966_10380"/>
<dbReference type="PANTHER" id="PTHR45526:SF1">
    <property type="entry name" value="TRANSCRIPTIONAL REGULATORY PROTEIN DCUR-RELATED"/>
    <property type="match status" value="1"/>
</dbReference>
<keyword evidence="6" id="KW-0238">DNA-binding</keyword>
<dbReference type="GO" id="GO:0005737">
    <property type="term" value="C:cytoplasm"/>
    <property type="evidence" value="ECO:0007669"/>
    <property type="project" value="UniProtKB-SubCell"/>
</dbReference>
<organism evidence="11 12">
    <name type="scientific">Micrococcus terreus</name>
    <dbReference type="NCBI Taxonomy" id="574650"/>
    <lineage>
        <taxon>Bacteria</taxon>
        <taxon>Bacillati</taxon>
        <taxon>Actinomycetota</taxon>
        <taxon>Actinomycetes</taxon>
        <taxon>Micrococcales</taxon>
        <taxon>Micrococcaceae</taxon>
        <taxon>Micrococcus</taxon>
    </lineage>
</organism>
<dbReference type="SMART" id="SM00448">
    <property type="entry name" value="REC"/>
    <property type="match status" value="1"/>
</dbReference>
<dbReference type="InterPro" id="IPR036390">
    <property type="entry name" value="WH_DNA-bd_sf"/>
</dbReference>
<dbReference type="PROSITE" id="PS50110">
    <property type="entry name" value="RESPONSE_REGULATORY"/>
    <property type="match status" value="1"/>
</dbReference>
<dbReference type="InterPro" id="IPR048714">
    <property type="entry name" value="DpiA-like_HTH"/>
</dbReference>
<dbReference type="SUPFAM" id="SSF46785">
    <property type="entry name" value="Winged helix' DNA-binding domain"/>
    <property type="match status" value="1"/>
</dbReference>
<evidence type="ECO:0000256" key="7">
    <source>
        <dbReference type="ARBA" id="ARBA00023159"/>
    </source>
</evidence>
<dbReference type="PIRSF" id="PIRSF006171">
    <property type="entry name" value="RR_citrat_malat"/>
    <property type="match status" value="1"/>
</dbReference>
<dbReference type="PANTHER" id="PTHR45526">
    <property type="entry name" value="TRANSCRIPTIONAL REGULATORY PROTEIN DPIA"/>
    <property type="match status" value="1"/>
</dbReference>
<evidence type="ECO:0000256" key="2">
    <source>
        <dbReference type="ARBA" id="ARBA00022490"/>
    </source>
</evidence>
<dbReference type="GO" id="GO:0003700">
    <property type="term" value="F:DNA-binding transcription factor activity"/>
    <property type="evidence" value="ECO:0007669"/>
    <property type="project" value="InterPro"/>
</dbReference>
<sequence>MIRTLIVDDDFAVAGMHRRFVEALDGFEVAGVLERGQPVLEFLEQHEVDLVLLDVHLPDRSGVDVLQELRRRGQDTAVIMVTAASERDTVRRAIGHGVDGYLVKPFSREEFDARLREFAEQFAAAESTDTVGADDAADALDQAEIDLLVRGVTGRGALGEAGASGEGAAVGNAVAGAGAGEAGLAELAARLPKGFSAPTLQRVAQALQEPGPGVDLSAREVAEACGVSRVSARRYLDFLSTRGLAQLRPKYGATGRPEHRYLWTG</sequence>
<keyword evidence="4" id="KW-0902">Two-component regulatory system</keyword>
<dbReference type="OrthoDB" id="7187989at2"/>
<keyword evidence="8" id="KW-0804">Transcription</keyword>
<dbReference type="InterPro" id="IPR011006">
    <property type="entry name" value="CheY-like_superfamily"/>
</dbReference>
<evidence type="ECO:0000256" key="5">
    <source>
        <dbReference type="ARBA" id="ARBA00023015"/>
    </source>
</evidence>
<feature type="domain" description="Response regulatory" evidence="10">
    <location>
        <begin position="3"/>
        <end position="119"/>
    </location>
</feature>
<dbReference type="Pfam" id="PF00072">
    <property type="entry name" value="Response_reg"/>
    <property type="match status" value="1"/>
</dbReference>
<keyword evidence="2" id="KW-0963">Cytoplasm</keyword>
<evidence type="ECO:0000256" key="6">
    <source>
        <dbReference type="ARBA" id="ARBA00023125"/>
    </source>
</evidence>
<dbReference type="Gene3D" id="3.40.50.2300">
    <property type="match status" value="1"/>
</dbReference>
<dbReference type="EMBL" id="FPCG01000003">
    <property type="protein sequence ID" value="SFV21860.1"/>
    <property type="molecule type" value="Genomic_DNA"/>
</dbReference>
<evidence type="ECO:0000256" key="9">
    <source>
        <dbReference type="PROSITE-ProRule" id="PRU00169"/>
    </source>
</evidence>